<evidence type="ECO:0000313" key="3">
    <source>
        <dbReference type="Proteomes" id="UP001597211"/>
    </source>
</evidence>
<proteinExistence type="predicted"/>
<name>A0ABW3S8T8_9BACL</name>
<dbReference type="InterPro" id="IPR013332">
    <property type="entry name" value="KPR_N"/>
</dbReference>
<reference evidence="3" key="1">
    <citation type="journal article" date="2019" name="Int. J. Syst. Evol. Microbiol.">
        <title>The Global Catalogue of Microorganisms (GCM) 10K type strain sequencing project: providing services to taxonomists for standard genome sequencing and annotation.</title>
        <authorList>
            <consortium name="The Broad Institute Genomics Platform"/>
            <consortium name="The Broad Institute Genome Sequencing Center for Infectious Disease"/>
            <person name="Wu L."/>
            <person name="Ma J."/>
        </authorList>
    </citation>
    <scope>NUCLEOTIDE SEQUENCE [LARGE SCALE GENOMIC DNA]</scope>
    <source>
        <strain evidence="3">CCUG 48216</strain>
    </source>
</reference>
<feature type="domain" description="Ketopantoate reductase N-terminal" evidence="1">
    <location>
        <begin position="3"/>
        <end position="127"/>
    </location>
</feature>
<dbReference type="Pfam" id="PF02558">
    <property type="entry name" value="ApbA"/>
    <property type="match status" value="1"/>
</dbReference>
<evidence type="ECO:0000313" key="2">
    <source>
        <dbReference type="EMBL" id="MFD1181174.1"/>
    </source>
</evidence>
<dbReference type="InterPro" id="IPR036291">
    <property type="entry name" value="NAD(P)-bd_dom_sf"/>
</dbReference>
<dbReference type="SUPFAM" id="SSF51735">
    <property type="entry name" value="NAD(P)-binding Rossmann-fold domains"/>
    <property type="match status" value="1"/>
</dbReference>
<dbReference type="RefSeq" id="WP_240268566.1">
    <property type="nucleotide sequence ID" value="NZ_JAKSXN010000013.1"/>
</dbReference>
<sequence>MKIMILGLGVIGTTYAYVFQKSGFETAHLIREHNRKKCPDKISVKLLDGRKSKQGEDIEDTYTVAMARQDESYDLIVVSVSGGRLKEAVDTLNQNRIGGTILVLNGVREERKDLDEIMNGRKYILGYPVAGGQIDMEKARLDSVLFGHMMIERKDKAGIDRYDDIISLLNQSGIKAECPYDMLEWIWLHMAINAGVITTAASLGDIKDSVAAARRLMSRAPALREAILTIRECVKVVEARNVDLKNYRNELIPYKIPSLLAGLIMKRMFRTNRLTRQIMELHANKDDLLYVCGSVYEIGKKMNISTPCFDVNYKALLNALE</sequence>
<gene>
    <name evidence="2" type="ORF">ACFQ2Z_07375</name>
</gene>
<protein>
    <submittedName>
        <fullName evidence="2">Ketopantoate reductase family protein</fullName>
    </submittedName>
</protein>
<comment type="caution">
    <text evidence="2">The sequence shown here is derived from an EMBL/GenBank/DDBJ whole genome shotgun (WGS) entry which is preliminary data.</text>
</comment>
<dbReference type="Proteomes" id="UP001597211">
    <property type="component" value="Unassembled WGS sequence"/>
</dbReference>
<dbReference type="EMBL" id="JBHTKZ010000009">
    <property type="protein sequence ID" value="MFD1181174.1"/>
    <property type="molecule type" value="Genomic_DNA"/>
</dbReference>
<keyword evidence="3" id="KW-1185">Reference proteome</keyword>
<accession>A0ABW3S8T8</accession>
<organism evidence="2 3">
    <name type="scientific">Paenibacillus timonensis</name>
    <dbReference type="NCBI Taxonomy" id="225915"/>
    <lineage>
        <taxon>Bacteria</taxon>
        <taxon>Bacillati</taxon>
        <taxon>Bacillota</taxon>
        <taxon>Bacilli</taxon>
        <taxon>Bacillales</taxon>
        <taxon>Paenibacillaceae</taxon>
        <taxon>Paenibacillus</taxon>
    </lineage>
</organism>
<evidence type="ECO:0000259" key="1">
    <source>
        <dbReference type="Pfam" id="PF02558"/>
    </source>
</evidence>
<dbReference type="Gene3D" id="3.40.50.720">
    <property type="entry name" value="NAD(P)-binding Rossmann-like Domain"/>
    <property type="match status" value="1"/>
</dbReference>